<name>A0A6I3KGK4_9HYPH</name>
<dbReference type="AlphaFoldDB" id="A0A6I3KGK4"/>
<evidence type="ECO:0000313" key="2">
    <source>
        <dbReference type="EMBL" id="MTD93449.1"/>
    </source>
</evidence>
<reference evidence="2 3" key="1">
    <citation type="submission" date="2019-11" db="EMBL/GenBank/DDBJ databases">
        <title>Identification of a novel strain.</title>
        <authorList>
            <person name="Xu Q."/>
            <person name="Wang G."/>
        </authorList>
    </citation>
    <scope>NUCLEOTIDE SEQUENCE [LARGE SCALE GENOMIC DNA]</scope>
    <source>
        <strain evidence="3">xq</strain>
    </source>
</reference>
<gene>
    <name evidence="2" type="ORF">GIW81_03750</name>
</gene>
<evidence type="ECO:0000313" key="3">
    <source>
        <dbReference type="Proteomes" id="UP000440694"/>
    </source>
</evidence>
<protein>
    <submittedName>
        <fullName evidence="2">DUF4253 domain-containing protein</fullName>
    </submittedName>
</protein>
<keyword evidence="3" id="KW-1185">Reference proteome</keyword>
<dbReference type="Proteomes" id="UP000440694">
    <property type="component" value="Unassembled WGS sequence"/>
</dbReference>
<dbReference type="InterPro" id="IPR025349">
    <property type="entry name" value="DUF4253"/>
</dbReference>
<sequence>MSGVRPSHRPPFARTRAHGTSVGRMAFTILPAGTAIGQEGVTVSPWPLVQASGETALGIIADIRKADPAVTPIIVGPAQEALALFQSHGPAEESPAEIIAGAAAIDCGAWLRQRETEHIENMALAAATKPAPAAGLWAKLRGRTTASAATARSSVFPRGPWPHDVEANTDVLSLRDVLTRKPYTDLYIALLPASEPWHAGAHTKFGGWNECPEPEVQVAFARRWFERHGAVPVATSGDVLEFTVARPISDREAALEMAMEQYLFCEDIVEQGTGTVDVLAAYLLNATVWYFWWD</sequence>
<dbReference type="Pfam" id="PF14062">
    <property type="entry name" value="DUF4253"/>
    <property type="match status" value="1"/>
</dbReference>
<evidence type="ECO:0000259" key="1">
    <source>
        <dbReference type="Pfam" id="PF14062"/>
    </source>
</evidence>
<dbReference type="EMBL" id="WMBQ01000001">
    <property type="protein sequence ID" value="MTD93449.1"/>
    <property type="molecule type" value="Genomic_DNA"/>
</dbReference>
<feature type="domain" description="DUF4253" evidence="1">
    <location>
        <begin position="188"/>
        <end position="294"/>
    </location>
</feature>
<proteinExistence type="predicted"/>
<organism evidence="2 3">
    <name type="scientific">Hyphomicrobium album</name>
    <dbReference type="NCBI Taxonomy" id="2665159"/>
    <lineage>
        <taxon>Bacteria</taxon>
        <taxon>Pseudomonadati</taxon>
        <taxon>Pseudomonadota</taxon>
        <taxon>Alphaproteobacteria</taxon>
        <taxon>Hyphomicrobiales</taxon>
        <taxon>Hyphomicrobiaceae</taxon>
        <taxon>Hyphomicrobium</taxon>
    </lineage>
</organism>
<accession>A0A6I3KGK4</accession>
<comment type="caution">
    <text evidence="2">The sequence shown here is derived from an EMBL/GenBank/DDBJ whole genome shotgun (WGS) entry which is preliminary data.</text>
</comment>